<protein>
    <submittedName>
        <fullName evidence="2">Uncharacterized protein</fullName>
    </submittedName>
</protein>
<feature type="compositionally biased region" description="Basic and acidic residues" evidence="1">
    <location>
        <begin position="1"/>
        <end position="14"/>
    </location>
</feature>
<evidence type="ECO:0000256" key="1">
    <source>
        <dbReference type="SAM" id="MobiDB-lite"/>
    </source>
</evidence>
<organism evidence="2 3">
    <name type="scientific">Olea europaea subsp. europaea</name>
    <dbReference type="NCBI Taxonomy" id="158383"/>
    <lineage>
        <taxon>Eukaryota</taxon>
        <taxon>Viridiplantae</taxon>
        <taxon>Streptophyta</taxon>
        <taxon>Embryophyta</taxon>
        <taxon>Tracheophyta</taxon>
        <taxon>Spermatophyta</taxon>
        <taxon>Magnoliopsida</taxon>
        <taxon>eudicotyledons</taxon>
        <taxon>Gunneridae</taxon>
        <taxon>Pentapetalae</taxon>
        <taxon>asterids</taxon>
        <taxon>lamiids</taxon>
        <taxon>Lamiales</taxon>
        <taxon>Oleaceae</taxon>
        <taxon>Oleeae</taxon>
        <taxon>Olea</taxon>
    </lineage>
</organism>
<dbReference type="AlphaFoldDB" id="A0A8S0V8I6"/>
<keyword evidence="3" id="KW-1185">Reference proteome</keyword>
<dbReference type="Proteomes" id="UP000594638">
    <property type="component" value="Unassembled WGS sequence"/>
</dbReference>
<gene>
    <name evidence="2" type="ORF">OLEA9_A020365</name>
</gene>
<comment type="caution">
    <text evidence="2">The sequence shown here is derived from an EMBL/GenBank/DDBJ whole genome shotgun (WGS) entry which is preliminary data.</text>
</comment>
<feature type="region of interest" description="Disordered" evidence="1">
    <location>
        <begin position="1"/>
        <end position="44"/>
    </location>
</feature>
<evidence type="ECO:0000313" key="3">
    <source>
        <dbReference type="Proteomes" id="UP000594638"/>
    </source>
</evidence>
<dbReference type="EMBL" id="CACTIH010009162">
    <property type="protein sequence ID" value="CAA3026481.1"/>
    <property type="molecule type" value="Genomic_DNA"/>
</dbReference>
<reference evidence="2 3" key="1">
    <citation type="submission" date="2019-12" db="EMBL/GenBank/DDBJ databases">
        <authorList>
            <person name="Alioto T."/>
            <person name="Alioto T."/>
            <person name="Gomez Garrido J."/>
        </authorList>
    </citation>
    <scope>NUCLEOTIDE SEQUENCE [LARGE SCALE GENOMIC DNA]</scope>
</reference>
<dbReference type="Gramene" id="OE9A020365T1">
    <property type="protein sequence ID" value="OE9A020365C1"/>
    <property type="gene ID" value="OE9A020365"/>
</dbReference>
<feature type="compositionally biased region" description="Acidic residues" evidence="1">
    <location>
        <begin position="29"/>
        <end position="44"/>
    </location>
</feature>
<evidence type="ECO:0000313" key="2">
    <source>
        <dbReference type="EMBL" id="CAA3026481.1"/>
    </source>
</evidence>
<accession>A0A8S0V8I6</accession>
<feature type="compositionally biased region" description="Polar residues" evidence="1">
    <location>
        <begin position="172"/>
        <end position="182"/>
    </location>
</feature>
<sequence length="242" mass="26780">MVARTRGVERRRENGSVTEDSVDPHGEQEQEQDVDQAEEEDDEDDESLWTFRVMFLGPFDVREYALISIFANAGAVYSGTEPALSKGTRSHILALPESLEPPDSNQAVATVAEPTGVWRKTKMKEKSNCWASFCLAQFSNETDKWSNLSNHFQLSSSQESKGPNPIPKSWKPNPSSFSNQHDPGQVDSISIIPFEIEEEAALTTPRGGVPRARSQVPTMCSVASTVECRADCHESVTAVCRF</sequence>
<name>A0A8S0V8I6_OLEEU</name>
<proteinExistence type="predicted"/>
<feature type="region of interest" description="Disordered" evidence="1">
    <location>
        <begin position="154"/>
        <end position="184"/>
    </location>
</feature>